<protein>
    <recommendedName>
        <fullName evidence="3">DUF5671 domain-containing protein</fullName>
    </recommendedName>
</protein>
<comment type="caution">
    <text evidence="2">The sequence shown here is derived from an EMBL/GenBank/DDBJ whole genome shotgun (WGS) entry which is preliminary data.</text>
</comment>
<accession>A0A7C4TLR7</accession>
<keyword evidence="1" id="KW-1133">Transmembrane helix</keyword>
<keyword evidence="1" id="KW-0812">Transmembrane</keyword>
<sequence length="112" mass="13246">MKFNLRLLYLYLFSFVGLIITVIGSVQLVDLGLKTFIFKNADSYVSYPMAKPVETDKMEIQPSQEEIMKYQRQETRNQREREMSNSLAMIMVGLPLYLYHWKTIQKEQNPES</sequence>
<dbReference type="AlphaFoldDB" id="A0A7C4TLR7"/>
<evidence type="ECO:0000256" key="1">
    <source>
        <dbReference type="SAM" id="Phobius"/>
    </source>
</evidence>
<evidence type="ECO:0000313" key="2">
    <source>
        <dbReference type="EMBL" id="HGW29904.1"/>
    </source>
</evidence>
<evidence type="ECO:0008006" key="3">
    <source>
        <dbReference type="Google" id="ProtNLM"/>
    </source>
</evidence>
<reference evidence="2" key="1">
    <citation type="journal article" date="2020" name="mSystems">
        <title>Genome- and Community-Level Interaction Insights into Carbon Utilization and Element Cycling Functions of Hydrothermarchaeota in Hydrothermal Sediment.</title>
        <authorList>
            <person name="Zhou Z."/>
            <person name="Liu Y."/>
            <person name="Xu W."/>
            <person name="Pan J."/>
            <person name="Luo Z.H."/>
            <person name="Li M."/>
        </authorList>
    </citation>
    <scope>NUCLEOTIDE SEQUENCE [LARGE SCALE GENOMIC DNA]</scope>
    <source>
        <strain evidence="2">SpSt-417</strain>
    </source>
</reference>
<dbReference type="EMBL" id="DSRT01000174">
    <property type="protein sequence ID" value="HGW29904.1"/>
    <property type="molecule type" value="Genomic_DNA"/>
</dbReference>
<proteinExistence type="predicted"/>
<organism evidence="2">
    <name type="scientific">candidate division WWE3 bacterium</name>
    <dbReference type="NCBI Taxonomy" id="2053526"/>
    <lineage>
        <taxon>Bacteria</taxon>
        <taxon>Katanobacteria</taxon>
    </lineage>
</organism>
<feature type="transmembrane region" description="Helical" evidence="1">
    <location>
        <begin position="7"/>
        <end position="29"/>
    </location>
</feature>
<gene>
    <name evidence="2" type="ORF">ENR63_03220</name>
</gene>
<name>A0A7C4TLR7_UNCKA</name>
<keyword evidence="1" id="KW-0472">Membrane</keyword>